<reference evidence="3" key="1">
    <citation type="submission" date="2016-10" db="EMBL/GenBank/DDBJ databases">
        <authorList>
            <person name="Varghese N."/>
            <person name="Submissions S."/>
        </authorList>
    </citation>
    <scope>NUCLEOTIDE SEQUENCE [LARGE SCALE GENOMIC DNA]</scope>
    <source>
        <strain evidence="3">CGMCC 4.6609</strain>
    </source>
</reference>
<keyword evidence="3" id="KW-1185">Reference proteome</keyword>
<proteinExistence type="predicted"/>
<organism evidence="2 3">
    <name type="scientific">Lentzea jiangxiensis</name>
    <dbReference type="NCBI Taxonomy" id="641025"/>
    <lineage>
        <taxon>Bacteria</taxon>
        <taxon>Bacillati</taxon>
        <taxon>Actinomycetota</taxon>
        <taxon>Actinomycetes</taxon>
        <taxon>Pseudonocardiales</taxon>
        <taxon>Pseudonocardiaceae</taxon>
        <taxon>Lentzea</taxon>
    </lineage>
</organism>
<feature type="region of interest" description="Disordered" evidence="1">
    <location>
        <begin position="1"/>
        <end position="24"/>
    </location>
</feature>
<evidence type="ECO:0000256" key="1">
    <source>
        <dbReference type="SAM" id="MobiDB-lite"/>
    </source>
</evidence>
<dbReference type="RefSeq" id="WP_090094665.1">
    <property type="nucleotide sequence ID" value="NZ_FNIX01000001.1"/>
</dbReference>
<evidence type="ECO:0000313" key="3">
    <source>
        <dbReference type="Proteomes" id="UP000199691"/>
    </source>
</evidence>
<name>A0A1H0E0T9_9PSEU</name>
<sequence length="85" mass="9002">MTTQVADRSSAQSVGPPPPFDPELAPVVEVLTSLRPPDAYRADNIVEMREPVPGRGSSCRELAGRHRGSSGMAAPSTGACFPVRR</sequence>
<dbReference type="AlphaFoldDB" id="A0A1H0E0T9"/>
<feature type="region of interest" description="Disordered" evidence="1">
    <location>
        <begin position="48"/>
        <end position="85"/>
    </location>
</feature>
<dbReference type="STRING" id="641025.SAMN05421507_101192"/>
<evidence type="ECO:0000313" key="2">
    <source>
        <dbReference type="EMBL" id="SDN75979.1"/>
    </source>
</evidence>
<gene>
    <name evidence="2" type="ORF">SAMN05421507_101192</name>
</gene>
<protein>
    <submittedName>
        <fullName evidence="2">Uncharacterized protein</fullName>
    </submittedName>
</protein>
<dbReference type="EMBL" id="FNIX01000001">
    <property type="protein sequence ID" value="SDN75979.1"/>
    <property type="molecule type" value="Genomic_DNA"/>
</dbReference>
<accession>A0A1H0E0T9</accession>
<feature type="compositionally biased region" description="Polar residues" evidence="1">
    <location>
        <begin position="1"/>
        <end position="13"/>
    </location>
</feature>
<dbReference type="Proteomes" id="UP000199691">
    <property type="component" value="Unassembled WGS sequence"/>
</dbReference>